<dbReference type="InterPro" id="IPR019897">
    <property type="entry name" value="RidA_CS"/>
</dbReference>
<reference evidence="2 3" key="1">
    <citation type="submission" date="2018-12" db="EMBL/GenBank/DDBJ databases">
        <authorList>
            <consortium name="Pathogen Informatics"/>
        </authorList>
    </citation>
    <scope>NUCLEOTIDE SEQUENCE [LARGE SCALE GENOMIC DNA]</scope>
    <source>
        <strain evidence="2 3">NCTC8284</strain>
    </source>
</reference>
<sequence length="130" mass="14069">MMTKIIHTEKAPAAIGPYVQAVDLGNLVLTSGQIPVNPATGEVPTDIVAQARQSLENVKAIVEQAGLSVADIVKTTVFVKDLNDFAVVNAEYERFFKENNHPTFPARSCVEVARLPKDVGLEIEAIAVRK</sequence>
<dbReference type="PROSITE" id="PS01094">
    <property type="entry name" value="UPF0076"/>
    <property type="match status" value="1"/>
</dbReference>
<dbReference type="FunFam" id="3.30.1330.40:FF:000001">
    <property type="entry name" value="L-PSP family endoribonuclease"/>
    <property type="match status" value="1"/>
</dbReference>
<evidence type="ECO:0000256" key="1">
    <source>
        <dbReference type="ARBA" id="ARBA00010552"/>
    </source>
</evidence>
<organism evidence="2 3">
    <name type="scientific">Rodentibacter pneumotropicus</name>
    <dbReference type="NCBI Taxonomy" id="758"/>
    <lineage>
        <taxon>Bacteria</taxon>
        <taxon>Pseudomonadati</taxon>
        <taxon>Pseudomonadota</taxon>
        <taxon>Gammaproteobacteria</taxon>
        <taxon>Pasteurellales</taxon>
        <taxon>Pasteurellaceae</taxon>
        <taxon>Rodentibacter</taxon>
    </lineage>
</organism>
<dbReference type="CDD" id="cd00448">
    <property type="entry name" value="YjgF_YER057c_UK114_family"/>
    <property type="match status" value="1"/>
</dbReference>
<evidence type="ECO:0000313" key="3">
    <source>
        <dbReference type="Proteomes" id="UP000278733"/>
    </source>
</evidence>
<dbReference type="InterPro" id="IPR035959">
    <property type="entry name" value="RutC-like_sf"/>
</dbReference>
<dbReference type="GO" id="GO:0019239">
    <property type="term" value="F:deaminase activity"/>
    <property type="evidence" value="ECO:0007669"/>
    <property type="project" value="TreeGrafter"/>
</dbReference>
<dbReference type="Pfam" id="PF01042">
    <property type="entry name" value="Ribonuc_L-PSP"/>
    <property type="match status" value="1"/>
</dbReference>
<gene>
    <name evidence="2" type="ORF">NCTC8284_00354</name>
</gene>
<dbReference type="STRING" id="758.GCA_000730685_01960"/>
<proteinExistence type="inferred from homology"/>
<dbReference type="PANTHER" id="PTHR11803">
    <property type="entry name" value="2-IMINOBUTANOATE/2-IMINOPROPANOATE DEAMINASE RIDA"/>
    <property type="match status" value="1"/>
</dbReference>
<dbReference type="Proteomes" id="UP000278733">
    <property type="component" value="Chromosome"/>
</dbReference>
<dbReference type="KEGG" id="rpne:NCTC8284_00354"/>
<comment type="similarity">
    <text evidence="1">Belongs to the RutC family.</text>
</comment>
<name>A0A3S4VBW2_9PAST</name>
<dbReference type="InterPro" id="IPR006056">
    <property type="entry name" value="RidA"/>
</dbReference>
<dbReference type="EMBL" id="LR134405">
    <property type="protein sequence ID" value="VEH65219.1"/>
    <property type="molecule type" value="Genomic_DNA"/>
</dbReference>
<keyword evidence="2" id="KW-0121">Carboxypeptidase</keyword>
<evidence type="ECO:0000313" key="2">
    <source>
        <dbReference type="EMBL" id="VEH65219.1"/>
    </source>
</evidence>
<dbReference type="GO" id="GO:0005829">
    <property type="term" value="C:cytosol"/>
    <property type="evidence" value="ECO:0007669"/>
    <property type="project" value="TreeGrafter"/>
</dbReference>
<dbReference type="Gene3D" id="3.30.1330.40">
    <property type="entry name" value="RutC-like"/>
    <property type="match status" value="1"/>
</dbReference>
<dbReference type="SUPFAM" id="SSF55298">
    <property type="entry name" value="YjgF-like"/>
    <property type="match status" value="1"/>
</dbReference>
<dbReference type="GO" id="GO:0004180">
    <property type="term" value="F:carboxypeptidase activity"/>
    <property type="evidence" value="ECO:0007669"/>
    <property type="project" value="UniProtKB-KW"/>
</dbReference>
<protein>
    <submittedName>
        <fullName evidence="2">Zinc carboxypeptidase-like protein</fullName>
    </submittedName>
</protein>
<keyword evidence="2" id="KW-0378">Hydrolase</keyword>
<accession>A0A3S4VBW2</accession>
<keyword evidence="2" id="KW-0645">Protease</keyword>
<dbReference type="PANTHER" id="PTHR11803:SF39">
    <property type="entry name" value="2-IMINOBUTANOATE_2-IMINOPROPANOATE DEAMINASE"/>
    <property type="match status" value="1"/>
</dbReference>
<dbReference type="InterPro" id="IPR006175">
    <property type="entry name" value="YjgF/YER057c/UK114"/>
</dbReference>
<dbReference type="NCBIfam" id="TIGR00004">
    <property type="entry name" value="Rid family detoxifying hydrolase"/>
    <property type="match status" value="1"/>
</dbReference>
<dbReference type="AlphaFoldDB" id="A0A3S4VBW2"/>